<proteinExistence type="predicted"/>
<protein>
    <submittedName>
        <fullName evidence="1">Uncharacterized protein</fullName>
    </submittedName>
</protein>
<dbReference type="Proteomes" id="UP001178662">
    <property type="component" value="Chromosome"/>
</dbReference>
<dbReference type="AlphaFoldDB" id="A0AA95JE52"/>
<evidence type="ECO:0000313" key="1">
    <source>
        <dbReference type="EMBL" id="WEK55702.1"/>
    </source>
</evidence>
<organism evidence="1 2">
    <name type="scientific">Candidatus Cohnella colombiensis</name>
    <dbReference type="NCBI Taxonomy" id="3121368"/>
    <lineage>
        <taxon>Bacteria</taxon>
        <taxon>Bacillati</taxon>
        <taxon>Bacillota</taxon>
        <taxon>Bacilli</taxon>
        <taxon>Bacillales</taxon>
        <taxon>Paenibacillaceae</taxon>
        <taxon>Cohnella</taxon>
    </lineage>
</organism>
<gene>
    <name evidence="1" type="ORF">P0Y55_06560</name>
</gene>
<reference evidence="1" key="1">
    <citation type="submission" date="2023-03" db="EMBL/GenBank/DDBJ databases">
        <title>Andean soil-derived lignocellulolytic bacterial consortium as a source of novel taxa and putative plastic-active enzymes.</title>
        <authorList>
            <person name="Diaz-Garcia L."/>
            <person name="Chuvochina M."/>
            <person name="Feuerriegel G."/>
            <person name="Bunk B."/>
            <person name="Sproer C."/>
            <person name="Streit W.R."/>
            <person name="Rodriguez L.M."/>
            <person name="Overmann J."/>
            <person name="Jimenez D.J."/>
        </authorList>
    </citation>
    <scope>NUCLEOTIDE SEQUENCE</scope>
    <source>
        <strain evidence="1">MAG 2441</strain>
    </source>
</reference>
<keyword evidence="2" id="KW-1185">Reference proteome</keyword>
<sequence>MIKEYEKFLAEQIKAATGMRLEMLKKHGAGEKKLLLDILWPVFKSFNGIILEHEITTITGVKAYIDAYIPIFGLGIEGEGFVPHAEQLTRDRFDFSRNKIRSTAVQGITYFPFTWDEMDKKTELCKRSLYEFLGRKTTGLSIEYQQLSLHEREVLRYAIRLNRPIRLQDVCECLNIRRDLGYKVIRTLVANKIFSPLNPQFKRNHYYELVEEARKLLW</sequence>
<name>A0AA95JE52_9BACL</name>
<accession>A0AA95JE52</accession>
<evidence type="ECO:0000313" key="2">
    <source>
        <dbReference type="Proteomes" id="UP001178662"/>
    </source>
</evidence>
<dbReference type="EMBL" id="CP119317">
    <property type="protein sequence ID" value="WEK55702.1"/>
    <property type="molecule type" value="Genomic_DNA"/>
</dbReference>